<proteinExistence type="predicted"/>
<dbReference type="EMBL" id="HBUE01285193">
    <property type="protein sequence ID" value="CAG6571124.1"/>
    <property type="molecule type" value="Transcribed_RNA"/>
</dbReference>
<reference evidence="1" key="1">
    <citation type="submission" date="2021-05" db="EMBL/GenBank/DDBJ databases">
        <authorList>
            <person name="Alioto T."/>
            <person name="Alioto T."/>
            <person name="Gomez Garrido J."/>
        </authorList>
    </citation>
    <scope>NUCLEOTIDE SEQUENCE</scope>
</reference>
<sequence>MVHPIVVWPRVTNCAVRWPSSSTRKLRTGHPQDEKATCFAPTREKANITGNANNVTNILLSISLFFFQMLECVRRLKRGGKRSCKCEHLLATDRIGAFYSLSRISCSDVVIK</sequence>
<dbReference type="AlphaFoldDB" id="A0A8D8DXU5"/>
<name>A0A8D8DXU5_CULPI</name>
<dbReference type="EMBL" id="HBUE01179611">
    <property type="protein sequence ID" value="CAG6519573.1"/>
    <property type="molecule type" value="Transcribed_RNA"/>
</dbReference>
<accession>A0A8D8DXU5</accession>
<organism evidence="1">
    <name type="scientific">Culex pipiens</name>
    <name type="common">House mosquito</name>
    <dbReference type="NCBI Taxonomy" id="7175"/>
    <lineage>
        <taxon>Eukaryota</taxon>
        <taxon>Metazoa</taxon>
        <taxon>Ecdysozoa</taxon>
        <taxon>Arthropoda</taxon>
        <taxon>Hexapoda</taxon>
        <taxon>Insecta</taxon>
        <taxon>Pterygota</taxon>
        <taxon>Neoptera</taxon>
        <taxon>Endopterygota</taxon>
        <taxon>Diptera</taxon>
        <taxon>Nematocera</taxon>
        <taxon>Culicoidea</taxon>
        <taxon>Culicidae</taxon>
        <taxon>Culicinae</taxon>
        <taxon>Culicini</taxon>
        <taxon>Culex</taxon>
        <taxon>Culex</taxon>
    </lineage>
</organism>
<evidence type="ECO:0000313" key="1">
    <source>
        <dbReference type="EMBL" id="CAG6519573.1"/>
    </source>
</evidence>
<protein>
    <submittedName>
        <fullName evidence="1">(northern house mosquito) hypothetical protein</fullName>
    </submittedName>
</protein>